<evidence type="ECO:0000256" key="8">
    <source>
        <dbReference type="ARBA" id="ARBA00030686"/>
    </source>
</evidence>
<dbReference type="InterPro" id="IPR036087">
    <property type="entry name" value="Nict_dMeBzImd_PRibTrfase_sf"/>
</dbReference>
<name>A0A2S7ZA68_9FIRM</name>
<evidence type="ECO:0000313" key="11">
    <source>
        <dbReference type="Proteomes" id="UP000237916"/>
    </source>
</evidence>
<comment type="caution">
    <text evidence="10">The sequence shown here is derived from an EMBL/GenBank/DDBJ whole genome shotgun (WGS) entry which is preliminary data.</text>
</comment>
<dbReference type="GO" id="GO:0009236">
    <property type="term" value="P:cobalamin biosynthetic process"/>
    <property type="evidence" value="ECO:0007669"/>
    <property type="project" value="UniProtKB-KW"/>
</dbReference>
<dbReference type="Pfam" id="PF02277">
    <property type="entry name" value="DBI_PRT"/>
    <property type="match status" value="1"/>
</dbReference>
<keyword evidence="6 10" id="KW-0328">Glycosyltransferase</keyword>
<protein>
    <recommendedName>
        <fullName evidence="4">Nicotinate-nucleotide--dimethylbenzimidazole phosphoribosyltransferase</fullName>
        <ecNumber evidence="3">2.4.2.21</ecNumber>
    </recommendedName>
    <alternativeName>
        <fullName evidence="8">N(1)-alpha-phosphoribosyltransferase</fullName>
    </alternativeName>
</protein>
<accession>A0A2S7ZA68</accession>
<dbReference type="GO" id="GO:0008939">
    <property type="term" value="F:nicotinate-nucleotide-dimethylbenzimidazole phosphoribosyltransferase activity"/>
    <property type="evidence" value="ECO:0007669"/>
    <property type="project" value="UniProtKB-EC"/>
</dbReference>
<dbReference type="EC" id="2.4.2.21" evidence="3"/>
<gene>
    <name evidence="10" type="ORF">VEHSUH05_03605</name>
</gene>
<evidence type="ECO:0000256" key="4">
    <source>
        <dbReference type="ARBA" id="ARBA00015486"/>
    </source>
</evidence>
<evidence type="ECO:0000313" key="10">
    <source>
        <dbReference type="EMBL" id="PQL20164.1"/>
    </source>
</evidence>
<keyword evidence="11" id="KW-1185">Reference proteome</keyword>
<dbReference type="AlphaFoldDB" id="A0A2S7ZA68"/>
<evidence type="ECO:0000256" key="9">
    <source>
        <dbReference type="ARBA" id="ARBA00047340"/>
    </source>
</evidence>
<keyword evidence="7 10" id="KW-0808">Transferase</keyword>
<dbReference type="Gene3D" id="3.40.50.10210">
    <property type="match status" value="1"/>
</dbReference>
<comment type="similarity">
    <text evidence="2">Belongs to the CobT family.</text>
</comment>
<sequence length="335" mass="36441">MDKGFEEQLNQFILNKAIIPKSLGLWERYFKKMCLAWQDMKTEIHAQHIIFSADNGISVDGLIGYNYEITRKQSQNMIDGKSAVANYCIFNHIPYEVVDVGIACPQGIGVNRKVAQGTKNILDGAAMSVEEFDLAYQAGYNRVVYYAESGVNLFSFGEMGVGNTTTSAAVLSGLTKLDPRITVGPGSGPDEEAYMNQKREFVRTALSHHKGHLNSPKEVISRVGGFDIAAITGAMVACTDLHIPFVIDGYITAVAMACATQMNGEAPLYGIPSHYSREVGMAAALAYANIRLDEVPIHGQMALGEGTGAVLMVQLLKTAHFAFMNIGTMVELLEK</sequence>
<dbReference type="OrthoDB" id="9781491at2"/>
<dbReference type="Gene3D" id="1.10.1610.10">
    <property type="match status" value="1"/>
</dbReference>
<evidence type="ECO:0000256" key="5">
    <source>
        <dbReference type="ARBA" id="ARBA00022573"/>
    </source>
</evidence>
<dbReference type="InterPro" id="IPR003200">
    <property type="entry name" value="Nict_dMeBzImd_PRibTrfase"/>
</dbReference>
<comment type="catalytic activity">
    <reaction evidence="9">
        <text>5,6-dimethylbenzimidazole + nicotinate beta-D-ribonucleotide = alpha-ribazole 5'-phosphate + nicotinate + H(+)</text>
        <dbReference type="Rhea" id="RHEA:11196"/>
        <dbReference type="ChEBI" id="CHEBI:15378"/>
        <dbReference type="ChEBI" id="CHEBI:15890"/>
        <dbReference type="ChEBI" id="CHEBI:32544"/>
        <dbReference type="ChEBI" id="CHEBI:57502"/>
        <dbReference type="ChEBI" id="CHEBI:57918"/>
        <dbReference type="EC" id="2.4.2.21"/>
    </reaction>
</comment>
<evidence type="ECO:0000256" key="3">
    <source>
        <dbReference type="ARBA" id="ARBA00011991"/>
    </source>
</evidence>
<organism evidence="10 11">
    <name type="scientific">Veillonella denticariosi JCM 15641</name>
    <dbReference type="NCBI Taxonomy" id="1298594"/>
    <lineage>
        <taxon>Bacteria</taxon>
        <taxon>Bacillati</taxon>
        <taxon>Bacillota</taxon>
        <taxon>Negativicutes</taxon>
        <taxon>Veillonellales</taxon>
        <taxon>Veillonellaceae</taxon>
        <taxon>Veillonella</taxon>
    </lineage>
</organism>
<keyword evidence="5" id="KW-0169">Cobalamin biosynthesis</keyword>
<dbReference type="PANTHER" id="PTHR43463">
    <property type="entry name" value="NICOTINATE-NUCLEOTIDE--DIMETHYLBENZIMIDAZOLE PHOSPHORIBOSYLTRANSFERASE"/>
    <property type="match status" value="1"/>
</dbReference>
<dbReference type="RefSeq" id="WP_105090742.1">
    <property type="nucleotide sequence ID" value="NZ_PPDB01000003.1"/>
</dbReference>
<dbReference type="CDD" id="cd02439">
    <property type="entry name" value="DMB-PRT_CobT"/>
    <property type="match status" value="1"/>
</dbReference>
<evidence type="ECO:0000256" key="2">
    <source>
        <dbReference type="ARBA" id="ARBA00007110"/>
    </source>
</evidence>
<comment type="pathway">
    <text evidence="1">Nucleoside biosynthesis; alpha-ribazole biosynthesis; alpha-ribazole from 5,6-dimethylbenzimidazole: step 1/2.</text>
</comment>
<reference evidence="10 11" key="1">
    <citation type="submission" date="2018-01" db="EMBL/GenBank/DDBJ databases">
        <title>Draft genome sequences of clinical isolates and type strains of oral Veillonella including Veillonella infantum sp., nov.</title>
        <authorList>
            <person name="Mashima I."/>
            <person name="Liao Y.-C."/>
            <person name="Sabharwal A."/>
            <person name="Haase E.M."/>
            <person name="Nakazawa F."/>
            <person name="Scannapieco F.A."/>
        </authorList>
    </citation>
    <scope>NUCLEOTIDE SEQUENCE [LARGE SCALE GENOMIC DNA]</scope>
    <source>
        <strain evidence="10 11">JCM 15641</strain>
    </source>
</reference>
<dbReference type="EMBL" id="PPDB01000003">
    <property type="protein sequence ID" value="PQL20164.1"/>
    <property type="molecule type" value="Genomic_DNA"/>
</dbReference>
<proteinExistence type="inferred from homology"/>
<evidence type="ECO:0000256" key="6">
    <source>
        <dbReference type="ARBA" id="ARBA00022676"/>
    </source>
</evidence>
<dbReference type="SUPFAM" id="SSF52733">
    <property type="entry name" value="Nicotinate mononucleotide:5,6-dimethylbenzimidazole phosphoribosyltransferase (CobT)"/>
    <property type="match status" value="1"/>
</dbReference>
<dbReference type="STRING" id="1298594.GCA_001312465_01696"/>
<dbReference type="InterPro" id="IPR023195">
    <property type="entry name" value="Nict_dMeBzImd_PRibTrfase_N"/>
</dbReference>
<evidence type="ECO:0000256" key="7">
    <source>
        <dbReference type="ARBA" id="ARBA00022679"/>
    </source>
</evidence>
<dbReference type="Proteomes" id="UP000237916">
    <property type="component" value="Unassembled WGS sequence"/>
</dbReference>
<dbReference type="UniPathway" id="UPA00061">
    <property type="reaction ID" value="UER00516"/>
</dbReference>
<evidence type="ECO:0000256" key="1">
    <source>
        <dbReference type="ARBA" id="ARBA00005049"/>
    </source>
</evidence>
<dbReference type="PANTHER" id="PTHR43463:SF1">
    <property type="entry name" value="NICOTINATE-NUCLEOTIDE--DIMETHYLBENZIMIDAZOLE PHOSPHORIBOSYLTRANSFERASE"/>
    <property type="match status" value="1"/>
</dbReference>